<dbReference type="GeneID" id="103208188"/>
<dbReference type="AlphaFoldDB" id="A0A8B7AWU3"/>
<dbReference type="Proteomes" id="UP000694850">
    <property type="component" value="Unplaced"/>
</dbReference>
<dbReference type="SUPFAM" id="SSF56436">
    <property type="entry name" value="C-type lectin-like"/>
    <property type="match status" value="1"/>
</dbReference>
<dbReference type="InterPro" id="IPR002352">
    <property type="entry name" value="Eosinophil_major_basic"/>
</dbReference>
<dbReference type="SMART" id="SM00034">
    <property type="entry name" value="CLECT"/>
    <property type="match status" value="1"/>
</dbReference>
<accession>A0A8B7AWU3</accession>
<keyword evidence="1 5" id="KW-0732">Signal</keyword>
<evidence type="ECO:0000256" key="2">
    <source>
        <dbReference type="ARBA" id="ARBA00022734"/>
    </source>
</evidence>
<dbReference type="InterPro" id="IPR016186">
    <property type="entry name" value="C-type_lectin-like/link_sf"/>
</dbReference>
<gene>
    <name evidence="8" type="primary">PRG2</name>
</gene>
<dbReference type="CTD" id="5553"/>
<dbReference type="FunFam" id="3.10.100.10:FF:000090">
    <property type="entry name" value="Proteoglycan 2, bone marrow"/>
    <property type="match status" value="1"/>
</dbReference>
<dbReference type="Pfam" id="PF00059">
    <property type="entry name" value="Lectin_C"/>
    <property type="match status" value="1"/>
</dbReference>
<feature type="region of interest" description="Disordered" evidence="4">
    <location>
        <begin position="33"/>
        <end position="65"/>
    </location>
</feature>
<feature type="signal peptide" evidence="5">
    <location>
        <begin position="1"/>
        <end position="16"/>
    </location>
</feature>
<evidence type="ECO:0000256" key="5">
    <source>
        <dbReference type="SAM" id="SignalP"/>
    </source>
</evidence>
<keyword evidence="3" id="KW-1015">Disulfide bond</keyword>
<dbReference type="InterPro" id="IPR016187">
    <property type="entry name" value="CTDL_fold"/>
</dbReference>
<keyword evidence="2" id="KW-0430">Lectin</keyword>
<feature type="domain" description="C-type lectin" evidence="6">
    <location>
        <begin position="97"/>
        <end position="211"/>
    </location>
</feature>
<evidence type="ECO:0000313" key="8">
    <source>
        <dbReference type="RefSeq" id="XP_007952057.1"/>
    </source>
</evidence>
<reference evidence="8" key="1">
    <citation type="submission" date="2025-08" db="UniProtKB">
        <authorList>
            <consortium name="RefSeq"/>
        </authorList>
    </citation>
    <scope>IDENTIFICATION</scope>
</reference>
<evidence type="ECO:0000313" key="7">
    <source>
        <dbReference type="Proteomes" id="UP000694850"/>
    </source>
</evidence>
<feature type="compositionally biased region" description="Basic and acidic residues" evidence="4">
    <location>
        <begin position="42"/>
        <end position="53"/>
    </location>
</feature>
<dbReference type="PANTHER" id="PTHR10068:SF8">
    <property type="entry name" value="PROTEOGLYCAN 3"/>
    <property type="match status" value="1"/>
</dbReference>
<dbReference type="Gene3D" id="3.10.100.10">
    <property type="entry name" value="Mannose-Binding Protein A, subunit A"/>
    <property type="match status" value="1"/>
</dbReference>
<dbReference type="RefSeq" id="XP_007952057.1">
    <property type="nucleotide sequence ID" value="XM_007953866.1"/>
</dbReference>
<name>A0A8B7AWU3_ORYAF</name>
<dbReference type="GO" id="GO:0030246">
    <property type="term" value="F:carbohydrate binding"/>
    <property type="evidence" value="ECO:0007669"/>
    <property type="project" value="UniProtKB-KW"/>
</dbReference>
<keyword evidence="7" id="KW-1185">Reference proteome</keyword>
<dbReference type="InterPro" id="IPR033816">
    <property type="entry name" value="EMBP_CTLD"/>
</dbReference>
<evidence type="ECO:0000259" key="6">
    <source>
        <dbReference type="PROSITE" id="PS50041"/>
    </source>
</evidence>
<organism evidence="7 8">
    <name type="scientific">Orycteropus afer afer</name>
    <dbReference type="NCBI Taxonomy" id="1230840"/>
    <lineage>
        <taxon>Eukaryota</taxon>
        <taxon>Metazoa</taxon>
        <taxon>Chordata</taxon>
        <taxon>Craniata</taxon>
        <taxon>Vertebrata</taxon>
        <taxon>Euteleostomi</taxon>
        <taxon>Mammalia</taxon>
        <taxon>Eutheria</taxon>
        <taxon>Afrotheria</taxon>
        <taxon>Tubulidentata</taxon>
        <taxon>Orycteropodidae</taxon>
        <taxon>Orycteropus</taxon>
    </lineage>
</organism>
<protein>
    <submittedName>
        <fullName evidence="8">Bone marrow proteoglycan</fullName>
    </submittedName>
</protein>
<dbReference type="InterPro" id="IPR001304">
    <property type="entry name" value="C-type_lectin-like"/>
</dbReference>
<sequence length="212" mass="23141">MQVPLLLALLFGAVSAFHLSTETSKFDSALGEEILPQDDEVPEQKAEVERGSGSEDCPEEEEPTESVSALAEVDSNFQCPKEEDTVKLVGSPGCKTCRFLVVKCPRSFDQAQITCRNCYRGNLVSIHNVVTNFQIQCSVSSLNQGQVWIGARVTGWGPCQRFSWIDGSCWNFAYWAGGHPSACGGHCVSLCTRGGHWTVAHCGVQLPFICSY</sequence>
<feature type="chain" id="PRO_5034752386" evidence="5">
    <location>
        <begin position="17"/>
        <end position="212"/>
    </location>
</feature>
<dbReference type="PANTHER" id="PTHR10068">
    <property type="entry name" value="BONE MARROW PROTEOGLYCAN"/>
    <property type="match status" value="1"/>
</dbReference>
<dbReference type="PRINTS" id="PR00770">
    <property type="entry name" value="EMAJORBASICP"/>
</dbReference>
<evidence type="ECO:0000256" key="4">
    <source>
        <dbReference type="SAM" id="MobiDB-lite"/>
    </source>
</evidence>
<proteinExistence type="predicted"/>
<evidence type="ECO:0000256" key="1">
    <source>
        <dbReference type="ARBA" id="ARBA00022729"/>
    </source>
</evidence>
<evidence type="ECO:0000256" key="3">
    <source>
        <dbReference type="ARBA" id="ARBA00023157"/>
    </source>
</evidence>
<dbReference type="GO" id="GO:0006955">
    <property type="term" value="P:immune response"/>
    <property type="evidence" value="ECO:0007669"/>
    <property type="project" value="InterPro"/>
</dbReference>
<dbReference type="CDD" id="cd03598">
    <property type="entry name" value="CLECT_EMBP_like"/>
    <property type="match status" value="1"/>
</dbReference>
<dbReference type="OrthoDB" id="6369810at2759"/>
<dbReference type="PROSITE" id="PS50041">
    <property type="entry name" value="C_TYPE_LECTIN_2"/>
    <property type="match status" value="1"/>
</dbReference>